<dbReference type="RefSeq" id="WP_289447234.1">
    <property type="nucleotide sequence ID" value="NZ_JAUCGR010000002.1"/>
</dbReference>
<dbReference type="Gene3D" id="3.90.420.10">
    <property type="entry name" value="Oxidoreductase, molybdopterin-binding domain"/>
    <property type="match status" value="1"/>
</dbReference>
<protein>
    <submittedName>
        <fullName evidence="4">Molybdopterin-dependent oxidoreductase</fullName>
    </submittedName>
</protein>
<dbReference type="PANTHER" id="PTHR19372">
    <property type="entry name" value="SULFITE REDUCTASE"/>
    <property type="match status" value="1"/>
</dbReference>
<organism evidence="4 5">
    <name type="scientific">Cellulomonas edaphi</name>
    <dbReference type="NCBI Taxonomy" id="3053468"/>
    <lineage>
        <taxon>Bacteria</taxon>
        <taxon>Bacillati</taxon>
        <taxon>Actinomycetota</taxon>
        <taxon>Actinomycetes</taxon>
        <taxon>Micrococcales</taxon>
        <taxon>Cellulomonadaceae</taxon>
        <taxon>Cellulomonas</taxon>
    </lineage>
</organism>
<dbReference type="PANTHER" id="PTHR19372:SF7">
    <property type="entry name" value="SULFITE OXIDASE, MITOCHONDRIAL"/>
    <property type="match status" value="1"/>
</dbReference>
<dbReference type="InterPro" id="IPR014756">
    <property type="entry name" value="Ig_E-set"/>
</dbReference>
<dbReference type="Gene3D" id="2.60.40.650">
    <property type="match status" value="1"/>
</dbReference>
<feature type="transmembrane region" description="Helical" evidence="2">
    <location>
        <begin position="12"/>
        <end position="34"/>
    </location>
</feature>
<keyword evidence="5" id="KW-1185">Reference proteome</keyword>
<keyword evidence="2" id="KW-0472">Membrane</keyword>
<dbReference type="Proteomes" id="UP001321453">
    <property type="component" value="Unassembled WGS sequence"/>
</dbReference>
<evidence type="ECO:0000256" key="1">
    <source>
        <dbReference type="SAM" id="MobiDB-lite"/>
    </source>
</evidence>
<dbReference type="SUPFAM" id="SSF56524">
    <property type="entry name" value="Oxidoreductase molybdopterin-binding domain"/>
    <property type="match status" value="1"/>
</dbReference>
<dbReference type="Pfam" id="PF00174">
    <property type="entry name" value="Oxidored_molyb"/>
    <property type="match status" value="1"/>
</dbReference>
<name>A0ABT7S8G2_9CELL</name>
<reference evidence="4 5" key="1">
    <citation type="submission" date="2023-06" db="EMBL/GenBank/DDBJ databases">
        <title>Cellulomonas sp. MW9 Whole genome sequence.</title>
        <authorList>
            <person name="Park S."/>
        </authorList>
    </citation>
    <scope>NUCLEOTIDE SEQUENCE [LARGE SCALE GENOMIC DNA]</scope>
    <source>
        <strain evidence="4 5">MW9</strain>
    </source>
</reference>
<comment type="caution">
    <text evidence="4">The sequence shown here is derived from an EMBL/GenBank/DDBJ whole genome shotgun (WGS) entry which is preliminary data.</text>
</comment>
<keyword evidence="2" id="KW-0812">Transmembrane</keyword>
<dbReference type="InterPro" id="IPR036374">
    <property type="entry name" value="OxRdtase_Mopterin-bd_sf"/>
</dbReference>
<evidence type="ECO:0000256" key="2">
    <source>
        <dbReference type="SAM" id="Phobius"/>
    </source>
</evidence>
<feature type="transmembrane region" description="Helical" evidence="2">
    <location>
        <begin position="220"/>
        <end position="239"/>
    </location>
</feature>
<gene>
    <name evidence="4" type="ORF">QRT05_10785</name>
</gene>
<feature type="transmembrane region" description="Helical" evidence="2">
    <location>
        <begin position="98"/>
        <end position="116"/>
    </location>
</feature>
<dbReference type="SUPFAM" id="SSF81296">
    <property type="entry name" value="E set domains"/>
    <property type="match status" value="1"/>
</dbReference>
<feature type="region of interest" description="Disordered" evidence="1">
    <location>
        <begin position="189"/>
        <end position="215"/>
    </location>
</feature>
<sequence>MSARGDRSLDGLAALAGLAAGAVSVGVGSLVALLTGAPSDPLNALGSAFVDATPPWLKEFATTTFGTDDKLVLRLGEVLVLALLAAAAGVLARRWWGWGATLVVLLAAFGGIAAMTRPDTGALAALPSVAAGVAGLVTLRLLIDRLPTAPAGSAVVRGSAVAGAGASGLADGGSRAAGGSTVAGGSAVAGSSGVAGGSTVAGGSGDGTRRSPARGPDRRVFLQATAAAASLGIVAAFVGRAVGAPARAARAARAALHLPAPAVPAPAVPAGVEVATPGMEPWKTPAGDFYRIDTALVVPEVDPASWSLRVHGLVDREVTLTWDELLASELVEAWVTLCCVSNPVGGDLIGNQRWLGLPVRELLARAGPHADADMVLSRSVDGFTASTPLEALTDDRDALLAIGMDGQPLPVEHGFPVRMVVPGLYGYVSATKWVVDLEVTRFADATAYWTDRGWSPRGPIKTQSRISVPRASDPLHAGEVVVAGTAWAQHRGVTRVQVRVDSGPWQDATLAADGGIDTWRQWSWRWSAEAGDHTLRVRAFDPDGPQSGADVDVVPDGAEGYDEIEVSVD</sequence>
<accession>A0ABT7S8G2</accession>
<evidence type="ECO:0000313" key="5">
    <source>
        <dbReference type="Proteomes" id="UP001321453"/>
    </source>
</evidence>
<feature type="domain" description="Oxidoreductase molybdopterin-binding" evidence="3">
    <location>
        <begin position="297"/>
        <end position="446"/>
    </location>
</feature>
<proteinExistence type="predicted"/>
<feature type="transmembrane region" description="Helical" evidence="2">
    <location>
        <begin position="122"/>
        <end position="143"/>
    </location>
</feature>
<evidence type="ECO:0000313" key="4">
    <source>
        <dbReference type="EMBL" id="MDM7831819.1"/>
    </source>
</evidence>
<feature type="transmembrane region" description="Helical" evidence="2">
    <location>
        <begin position="71"/>
        <end position="91"/>
    </location>
</feature>
<feature type="compositionally biased region" description="Gly residues" evidence="1">
    <location>
        <begin position="193"/>
        <end position="206"/>
    </location>
</feature>
<evidence type="ECO:0000259" key="3">
    <source>
        <dbReference type="Pfam" id="PF00174"/>
    </source>
</evidence>
<dbReference type="EMBL" id="JAUCGR010000002">
    <property type="protein sequence ID" value="MDM7831819.1"/>
    <property type="molecule type" value="Genomic_DNA"/>
</dbReference>
<dbReference type="InterPro" id="IPR000572">
    <property type="entry name" value="OxRdtase_Mopterin-bd_dom"/>
</dbReference>
<keyword evidence="2" id="KW-1133">Transmembrane helix</keyword>